<evidence type="ECO:0000313" key="2">
    <source>
        <dbReference type="Proteomes" id="UP000193685"/>
    </source>
</evidence>
<dbReference type="Proteomes" id="UP000193685">
    <property type="component" value="Unassembled WGS sequence"/>
</dbReference>
<dbReference type="EMBL" id="MCFI01000022">
    <property type="protein sequence ID" value="ORY76654.1"/>
    <property type="molecule type" value="Genomic_DNA"/>
</dbReference>
<dbReference type="GeneID" id="63788700"/>
<evidence type="ECO:0000313" key="1">
    <source>
        <dbReference type="EMBL" id="ORY76654.1"/>
    </source>
</evidence>
<keyword evidence="2" id="KW-1185">Reference proteome</keyword>
<reference evidence="1 2" key="1">
    <citation type="submission" date="2016-07" db="EMBL/GenBank/DDBJ databases">
        <title>Pervasive Adenine N6-methylation of Active Genes in Fungi.</title>
        <authorList>
            <consortium name="DOE Joint Genome Institute"/>
            <person name="Mondo S.J."/>
            <person name="Dannebaum R.O."/>
            <person name="Kuo R.C."/>
            <person name="Labutti K."/>
            <person name="Haridas S."/>
            <person name="Kuo A."/>
            <person name="Salamov A."/>
            <person name="Ahrendt S.R."/>
            <person name="Lipzen A."/>
            <person name="Sullivan W."/>
            <person name="Andreopoulos W.B."/>
            <person name="Clum A."/>
            <person name="Lindquist E."/>
            <person name="Daum C."/>
            <person name="Ramamoorthy G.K."/>
            <person name="Gryganskyi A."/>
            <person name="Culley D."/>
            <person name="Magnuson J.K."/>
            <person name="James T.Y."/>
            <person name="O'Malley M.A."/>
            <person name="Stajich J.E."/>
            <person name="Spatafora J.W."/>
            <person name="Visel A."/>
            <person name="Grigoriev I.V."/>
        </authorList>
    </citation>
    <scope>NUCLEOTIDE SEQUENCE [LARGE SCALE GENOMIC DNA]</scope>
    <source>
        <strain evidence="1 2">12-1054</strain>
    </source>
</reference>
<protein>
    <submittedName>
        <fullName evidence="1">Uncharacterized protein</fullName>
    </submittedName>
</protein>
<organism evidence="1 2">
    <name type="scientific">Protomyces lactucae-debilis</name>
    <dbReference type="NCBI Taxonomy" id="2754530"/>
    <lineage>
        <taxon>Eukaryota</taxon>
        <taxon>Fungi</taxon>
        <taxon>Dikarya</taxon>
        <taxon>Ascomycota</taxon>
        <taxon>Taphrinomycotina</taxon>
        <taxon>Taphrinomycetes</taxon>
        <taxon>Taphrinales</taxon>
        <taxon>Protomycetaceae</taxon>
        <taxon>Protomyces</taxon>
    </lineage>
</organism>
<name>A0A1Y2EZG0_PROLT</name>
<proteinExistence type="predicted"/>
<comment type="caution">
    <text evidence="1">The sequence shown here is derived from an EMBL/GenBank/DDBJ whole genome shotgun (WGS) entry which is preliminary data.</text>
</comment>
<dbReference type="AlphaFoldDB" id="A0A1Y2EZG0"/>
<accession>A0A1Y2EZG0</accession>
<sequence>MTSFELTTLFFAVIHAACVSALVLSARVTLHQGDLAPIKQSLHQHGDFICKAAKVGGIIEVLKTDVLYKGLLWRYFAGKSTGALVFSLQPLKGDQELANQHAPKSCQGSKQVYYTVFDTQCAVGSAGGSSNTCTVMVFMLGSKIVPTPNAARPFKDMSQVCGVKKLDKTSRTATSPDDIELYTHGDFC</sequence>
<gene>
    <name evidence="1" type="ORF">BCR37DRAFT_406113</name>
</gene>
<dbReference type="RefSeq" id="XP_040722734.1">
    <property type="nucleotide sequence ID" value="XM_040872101.1"/>
</dbReference>